<dbReference type="RefSeq" id="WP_076688546.1">
    <property type="nucleotide sequence ID" value="NZ_CP018762.1"/>
</dbReference>
<keyword evidence="1" id="KW-1133">Transmembrane helix</keyword>
<accession>A0A1P8U4M9</accession>
<protein>
    <submittedName>
        <fullName evidence="2">Uncharacterized protein</fullName>
    </submittedName>
</protein>
<dbReference type="Pfam" id="PF22564">
    <property type="entry name" value="HAAS"/>
    <property type="match status" value="1"/>
</dbReference>
<evidence type="ECO:0000313" key="3">
    <source>
        <dbReference type="Proteomes" id="UP000187185"/>
    </source>
</evidence>
<sequence>MSKTRDQLVGRYLKDLMRATAGLSRPQRRQLRDEVLTHLNETIPADATPTQVAAALEEFGSVEAVADQFDQRAPAARRKRRAILIVAWTVVAILALMLAIVVMPSVFALLP</sequence>
<feature type="transmembrane region" description="Helical" evidence="1">
    <location>
        <begin position="82"/>
        <end position="110"/>
    </location>
</feature>
<reference evidence="2 3" key="1">
    <citation type="submission" date="2016-12" db="EMBL/GenBank/DDBJ databases">
        <title>Complete genome sequence of Microbacterium aurum KACC 15219.</title>
        <authorList>
            <person name="Jung Y."/>
            <person name="Shin J.-H."/>
            <person name="Lee Y.-J."/>
            <person name="Yi H."/>
            <person name="Bahn Y.-S."/>
            <person name="Kim J.F."/>
            <person name="Lee D.-W."/>
        </authorList>
    </citation>
    <scope>NUCLEOTIDE SEQUENCE [LARGE SCALE GENOMIC DNA]</scope>
    <source>
        <strain evidence="2 3">KACC 15219</strain>
    </source>
</reference>
<gene>
    <name evidence="2" type="ORF">BOH66_01210</name>
</gene>
<evidence type="ECO:0000313" key="2">
    <source>
        <dbReference type="EMBL" id="APZ33069.1"/>
    </source>
</evidence>
<dbReference type="STRING" id="36805.BOH66_01210"/>
<dbReference type="EMBL" id="CP018762">
    <property type="protein sequence ID" value="APZ33069.1"/>
    <property type="molecule type" value="Genomic_DNA"/>
</dbReference>
<dbReference type="KEGG" id="maur:BOH66_01210"/>
<keyword evidence="1" id="KW-0472">Membrane</keyword>
<proteinExistence type="predicted"/>
<keyword evidence="1" id="KW-0812">Transmembrane</keyword>
<dbReference type="AlphaFoldDB" id="A0A1P8U4M9"/>
<organism evidence="2 3">
    <name type="scientific">Microbacterium aurum</name>
    <dbReference type="NCBI Taxonomy" id="36805"/>
    <lineage>
        <taxon>Bacteria</taxon>
        <taxon>Bacillati</taxon>
        <taxon>Actinomycetota</taxon>
        <taxon>Actinomycetes</taxon>
        <taxon>Micrococcales</taxon>
        <taxon>Microbacteriaceae</taxon>
        <taxon>Microbacterium</taxon>
    </lineage>
</organism>
<evidence type="ECO:0000256" key="1">
    <source>
        <dbReference type="SAM" id="Phobius"/>
    </source>
</evidence>
<name>A0A1P8U4M9_9MICO</name>
<keyword evidence="3" id="KW-1185">Reference proteome</keyword>
<dbReference type="Proteomes" id="UP000187185">
    <property type="component" value="Chromosome"/>
</dbReference>